<gene>
    <name evidence="1" type="ORF">METZ01_LOCUS231258</name>
</gene>
<proteinExistence type="predicted"/>
<accession>A0A382GU78</accession>
<organism evidence="1">
    <name type="scientific">marine metagenome</name>
    <dbReference type="NCBI Taxonomy" id="408172"/>
    <lineage>
        <taxon>unclassified sequences</taxon>
        <taxon>metagenomes</taxon>
        <taxon>ecological metagenomes</taxon>
    </lineage>
</organism>
<name>A0A382GU78_9ZZZZ</name>
<dbReference type="AlphaFoldDB" id="A0A382GU78"/>
<evidence type="ECO:0000313" key="1">
    <source>
        <dbReference type="EMBL" id="SVB78404.1"/>
    </source>
</evidence>
<reference evidence="1" key="1">
    <citation type="submission" date="2018-05" db="EMBL/GenBank/DDBJ databases">
        <authorList>
            <person name="Lanie J.A."/>
            <person name="Ng W.-L."/>
            <person name="Kazmierczak K.M."/>
            <person name="Andrzejewski T.M."/>
            <person name="Davidsen T.M."/>
            <person name="Wayne K.J."/>
            <person name="Tettelin H."/>
            <person name="Glass J.I."/>
            <person name="Rusch D."/>
            <person name="Podicherti R."/>
            <person name="Tsui H.-C.T."/>
            <person name="Winkler M.E."/>
        </authorList>
    </citation>
    <scope>NUCLEOTIDE SEQUENCE</scope>
</reference>
<sequence length="35" mass="4092">GDLRSLYRGPSYLRIRQSTIDISQGRLSRSHYIII</sequence>
<dbReference type="EMBL" id="UINC01057358">
    <property type="protein sequence ID" value="SVB78404.1"/>
    <property type="molecule type" value="Genomic_DNA"/>
</dbReference>
<protein>
    <submittedName>
        <fullName evidence="1">Uncharacterized protein</fullName>
    </submittedName>
</protein>
<feature type="non-terminal residue" evidence="1">
    <location>
        <position position="1"/>
    </location>
</feature>